<dbReference type="SUPFAM" id="SSF103473">
    <property type="entry name" value="MFS general substrate transporter"/>
    <property type="match status" value="1"/>
</dbReference>
<dbReference type="GO" id="GO:0043252">
    <property type="term" value="P:sodium-independent organic anion transport"/>
    <property type="evidence" value="ECO:0007669"/>
    <property type="project" value="TreeGrafter"/>
</dbReference>
<protein>
    <submittedName>
        <fullName evidence="4">Uncharacterized protein</fullName>
    </submittedName>
</protein>
<dbReference type="Proteomes" id="UP000812440">
    <property type="component" value="Chromosome 3"/>
</dbReference>
<dbReference type="PANTHER" id="PTHR11388:SF16">
    <property type="entry name" value="SOLUTE CARRIER ORGANIC ANION TRANSPORTER FAMILY MEMBER 1A2"/>
    <property type="match status" value="1"/>
</dbReference>
<gene>
    <name evidence="4" type="ORF">GDO86_004917</name>
</gene>
<keyword evidence="3" id="KW-1133">Transmembrane helix</keyword>
<dbReference type="InterPro" id="IPR036259">
    <property type="entry name" value="MFS_trans_sf"/>
</dbReference>
<accession>A0A8T2IZQ9</accession>
<dbReference type="OrthoDB" id="5062115at2759"/>
<dbReference type="AlphaFoldDB" id="A0A8T2IZQ9"/>
<feature type="transmembrane region" description="Helical" evidence="3">
    <location>
        <begin position="87"/>
        <end position="110"/>
    </location>
</feature>
<evidence type="ECO:0000256" key="2">
    <source>
        <dbReference type="ARBA" id="ARBA00023157"/>
    </source>
</evidence>
<evidence type="ECO:0000256" key="1">
    <source>
        <dbReference type="ARBA" id="ARBA00004141"/>
    </source>
</evidence>
<evidence type="ECO:0000256" key="3">
    <source>
        <dbReference type="SAM" id="Phobius"/>
    </source>
</evidence>
<keyword evidence="3" id="KW-0812">Transmembrane</keyword>
<name>A0A8T2IZQ9_9PIPI</name>
<dbReference type="GO" id="GO:0015125">
    <property type="term" value="F:bile acid transmembrane transporter activity"/>
    <property type="evidence" value="ECO:0007669"/>
    <property type="project" value="TreeGrafter"/>
</dbReference>
<dbReference type="Pfam" id="PF03137">
    <property type="entry name" value="OATP"/>
    <property type="match status" value="1"/>
</dbReference>
<comment type="caution">
    <text evidence="4">The sequence shown here is derived from an EMBL/GenBank/DDBJ whole genome shotgun (WGS) entry which is preliminary data.</text>
</comment>
<organism evidence="4 5">
    <name type="scientific">Hymenochirus boettgeri</name>
    <name type="common">Congo dwarf clawed frog</name>
    <dbReference type="NCBI Taxonomy" id="247094"/>
    <lineage>
        <taxon>Eukaryota</taxon>
        <taxon>Metazoa</taxon>
        <taxon>Chordata</taxon>
        <taxon>Craniata</taxon>
        <taxon>Vertebrata</taxon>
        <taxon>Euteleostomi</taxon>
        <taxon>Amphibia</taxon>
        <taxon>Batrachia</taxon>
        <taxon>Anura</taxon>
        <taxon>Pipoidea</taxon>
        <taxon>Pipidae</taxon>
        <taxon>Pipinae</taxon>
        <taxon>Hymenochirus</taxon>
    </lineage>
</organism>
<reference evidence="4" key="1">
    <citation type="thesis" date="2020" institute="ProQuest LLC" country="789 East Eisenhower Parkway, Ann Arbor, MI, USA">
        <title>Comparative Genomics and Chromosome Evolution.</title>
        <authorList>
            <person name="Mudd A.B."/>
        </authorList>
    </citation>
    <scope>NUCLEOTIDE SEQUENCE</scope>
    <source>
        <strain evidence="4">Female2</strain>
        <tissue evidence="4">Blood</tissue>
    </source>
</reference>
<dbReference type="GO" id="GO:0015347">
    <property type="term" value="F:sodium-independent organic anion transmembrane transporter activity"/>
    <property type="evidence" value="ECO:0007669"/>
    <property type="project" value="TreeGrafter"/>
</dbReference>
<keyword evidence="3" id="KW-0472">Membrane</keyword>
<dbReference type="InterPro" id="IPR004156">
    <property type="entry name" value="OATP"/>
</dbReference>
<dbReference type="GO" id="GO:0016323">
    <property type="term" value="C:basolateral plasma membrane"/>
    <property type="evidence" value="ECO:0007669"/>
    <property type="project" value="TreeGrafter"/>
</dbReference>
<dbReference type="PANTHER" id="PTHR11388">
    <property type="entry name" value="ORGANIC ANION TRANSPORTER"/>
    <property type="match status" value="1"/>
</dbReference>
<keyword evidence="5" id="KW-1185">Reference proteome</keyword>
<proteinExistence type="predicted"/>
<evidence type="ECO:0000313" key="4">
    <source>
        <dbReference type="EMBL" id="KAG8438529.1"/>
    </source>
</evidence>
<sequence>MVVSLLCSLVFSFGGMPAYMVLMRSLKPKEKALGLGLHLLASRVIGGIPSSVTFGALVDTTCMKWGFLKNGEIGACRMYETDMFRGVFNGLSVGVRVASYIPCVFVLLILKREAAQNKKVPPEIEMDVEERN</sequence>
<evidence type="ECO:0000313" key="5">
    <source>
        <dbReference type="Proteomes" id="UP000812440"/>
    </source>
</evidence>
<comment type="subcellular location">
    <subcellularLocation>
        <location evidence="1">Membrane</location>
        <topology evidence="1">Multi-pass membrane protein</topology>
    </subcellularLocation>
</comment>
<dbReference type="EMBL" id="JAACNH010000006">
    <property type="protein sequence ID" value="KAG8438529.1"/>
    <property type="molecule type" value="Genomic_DNA"/>
</dbReference>
<keyword evidence="2" id="KW-1015">Disulfide bond</keyword>